<feature type="domain" description="AsmA" evidence="1">
    <location>
        <begin position="9"/>
        <end position="132"/>
    </location>
</feature>
<name>A0A380WSS1_AMIAI</name>
<proteinExistence type="predicted"/>
<dbReference type="RefSeq" id="WP_115733231.1">
    <property type="nucleotide sequence ID" value="NZ_BAAAVY010000037.1"/>
</dbReference>
<dbReference type="InterPro" id="IPR052894">
    <property type="entry name" value="AsmA-related"/>
</dbReference>
<evidence type="ECO:0000259" key="1">
    <source>
        <dbReference type="Pfam" id="PF05170"/>
    </source>
</evidence>
<dbReference type="PANTHER" id="PTHR30441:SF4">
    <property type="entry name" value="PROTEIN ASMA"/>
    <property type="match status" value="1"/>
</dbReference>
<gene>
    <name evidence="2" type="ORF">NCTC10684_04609</name>
</gene>
<sequence length="625" mass="64830">MPSPLFRRSIWAIAGLIVLIAATVAAVPFIASTQIVKDRIAFEMSAWSGFRVSIEGTPDIEIWPVFRATLTDVTLTDWDDEQGSPVIEAERVEIELSALSALSGNVDFSDAHFIRPTLRLKRLADGGVEMPHSSGGRLSRAIERARATVASNPMEPDLSALPADEFGAVEFIDGRVVAVSDEGEDEILTDLTGKASLPALNKAGKLTATGVWHGEQVALELSSPRPLMLFAGGEAPIVASLKSAPVEASFDGTIDMGPDAHVDGQAKIVSPSFRRMLEWSKPGILPGSPVGSISLASKITGDLARLKIENAQVTLDGNPGMGILDMSFDGPVPSVSGTLAFDTLDLMTFASSFAPMAPTNNVATTEIDTSFSDRINLDLRLSATKATAGSIALAEVAATAQVKGGLAAFDISDAEAFGGNVQASIRFDRKPGGTQAEMRLLASDIDGGAFGTAAGMSHIVPIGRGTVSVILQGPGLNWNTLLENANGSIAATFGVGAIAGLDLPAFLKRTAGRGFFSLDEVSGGTLPVDGVELKATISNGVARIDKAEARTPTSRIWLTGIVPYVGRGLALSGAIEAKEITASTSTTTAPVAPTVPPTAFFVGGSWSAPFISPLVAPVISSPTGD</sequence>
<evidence type="ECO:0000313" key="3">
    <source>
        <dbReference type="Proteomes" id="UP000254701"/>
    </source>
</evidence>
<dbReference type="OrthoDB" id="225437at2"/>
<organism evidence="2 3">
    <name type="scientific">Aminobacter aminovorans</name>
    <name type="common">Chelatobacter heintzii</name>
    <dbReference type="NCBI Taxonomy" id="83263"/>
    <lineage>
        <taxon>Bacteria</taxon>
        <taxon>Pseudomonadati</taxon>
        <taxon>Pseudomonadota</taxon>
        <taxon>Alphaproteobacteria</taxon>
        <taxon>Hyphomicrobiales</taxon>
        <taxon>Phyllobacteriaceae</taxon>
        <taxon>Aminobacter</taxon>
    </lineage>
</organism>
<dbReference type="InterPro" id="IPR007844">
    <property type="entry name" value="AsmA"/>
</dbReference>
<reference evidence="2 3" key="1">
    <citation type="submission" date="2018-06" db="EMBL/GenBank/DDBJ databases">
        <authorList>
            <consortium name="Pathogen Informatics"/>
            <person name="Doyle S."/>
        </authorList>
    </citation>
    <scope>NUCLEOTIDE SEQUENCE [LARGE SCALE GENOMIC DNA]</scope>
    <source>
        <strain evidence="2 3">NCTC10684</strain>
    </source>
</reference>
<dbReference type="AlphaFoldDB" id="A0A380WSS1"/>
<dbReference type="PANTHER" id="PTHR30441">
    <property type="entry name" value="DUF748 DOMAIN-CONTAINING PROTEIN"/>
    <property type="match status" value="1"/>
</dbReference>
<dbReference type="Pfam" id="PF05170">
    <property type="entry name" value="AsmA"/>
    <property type="match status" value="1"/>
</dbReference>
<protein>
    <submittedName>
        <fullName evidence="2">Uncharacterized protein involved in outer membrane biogenesis</fullName>
    </submittedName>
</protein>
<accession>A0A380WSS1</accession>
<dbReference type="GO" id="GO:0005886">
    <property type="term" value="C:plasma membrane"/>
    <property type="evidence" value="ECO:0007669"/>
    <property type="project" value="TreeGrafter"/>
</dbReference>
<dbReference type="EMBL" id="UFSM01000001">
    <property type="protein sequence ID" value="SUU91346.1"/>
    <property type="molecule type" value="Genomic_DNA"/>
</dbReference>
<evidence type="ECO:0000313" key="2">
    <source>
        <dbReference type="EMBL" id="SUU91346.1"/>
    </source>
</evidence>
<dbReference type="GO" id="GO:0090313">
    <property type="term" value="P:regulation of protein targeting to membrane"/>
    <property type="evidence" value="ECO:0007669"/>
    <property type="project" value="TreeGrafter"/>
</dbReference>
<dbReference type="Proteomes" id="UP000254701">
    <property type="component" value="Unassembled WGS sequence"/>
</dbReference>